<comment type="caution">
    <text evidence="1">The sequence shown here is derived from an EMBL/GenBank/DDBJ whole genome shotgun (WGS) entry which is preliminary data.</text>
</comment>
<protein>
    <recommendedName>
        <fullName evidence="3">YbaB/EbfC DNA-binding family protein</fullName>
    </recommendedName>
</protein>
<reference evidence="2" key="1">
    <citation type="journal article" date="2019" name="Int. J. Syst. Evol. Microbiol.">
        <title>The Global Catalogue of Microorganisms (GCM) 10K type strain sequencing project: providing services to taxonomists for standard genome sequencing and annotation.</title>
        <authorList>
            <consortium name="The Broad Institute Genomics Platform"/>
            <consortium name="The Broad Institute Genome Sequencing Center for Infectious Disease"/>
            <person name="Wu L."/>
            <person name="Ma J."/>
        </authorList>
    </citation>
    <scope>NUCLEOTIDE SEQUENCE [LARGE SCALE GENOMIC DNA]</scope>
    <source>
        <strain evidence="2">JCM 31037</strain>
    </source>
</reference>
<sequence>MSTVERPIPTGPVERLTRLRTEALGLSRLIHGATDSDGQYRGRDESGLVSLTVQGNGRVDSVGIDEGWFSRRGASGIGPALFEAYRSAMTEAMTGVAERITAAEEDASLLSVDEPVVTTPPAETFRRVTFDDVEEALRAHDQLRDELRERRRTPPESERRLSGPHQLVTIVVRDGNIAEITVAGHVVRSQARLLSQDAMAAFSKLGA</sequence>
<dbReference type="EMBL" id="JBHTMP010000032">
    <property type="protein sequence ID" value="MFD1323453.1"/>
    <property type="molecule type" value="Genomic_DNA"/>
</dbReference>
<gene>
    <name evidence="1" type="ORF">ACFQ4H_20395</name>
</gene>
<evidence type="ECO:0000313" key="2">
    <source>
        <dbReference type="Proteomes" id="UP001597260"/>
    </source>
</evidence>
<organism evidence="1 2">
    <name type="scientific">Micromonospora sonneratiae</name>
    <dbReference type="NCBI Taxonomy" id="1184706"/>
    <lineage>
        <taxon>Bacteria</taxon>
        <taxon>Bacillati</taxon>
        <taxon>Actinomycetota</taxon>
        <taxon>Actinomycetes</taxon>
        <taxon>Micromonosporales</taxon>
        <taxon>Micromonosporaceae</taxon>
        <taxon>Micromonospora</taxon>
    </lineage>
</organism>
<keyword evidence="2" id="KW-1185">Reference proteome</keyword>
<accession>A0ABW3YK79</accession>
<dbReference type="RefSeq" id="WP_377572652.1">
    <property type="nucleotide sequence ID" value="NZ_JBHTMP010000032.1"/>
</dbReference>
<evidence type="ECO:0000313" key="1">
    <source>
        <dbReference type="EMBL" id="MFD1323453.1"/>
    </source>
</evidence>
<name>A0ABW3YK79_9ACTN</name>
<proteinExistence type="predicted"/>
<evidence type="ECO:0008006" key="3">
    <source>
        <dbReference type="Google" id="ProtNLM"/>
    </source>
</evidence>
<dbReference type="InterPro" id="IPR036894">
    <property type="entry name" value="YbaB-like_sf"/>
</dbReference>
<dbReference type="Gene3D" id="3.30.1310.10">
    <property type="entry name" value="Nucleoid-associated protein YbaB-like domain"/>
    <property type="match status" value="1"/>
</dbReference>
<dbReference type="Proteomes" id="UP001597260">
    <property type="component" value="Unassembled WGS sequence"/>
</dbReference>